<accession>A0A9Q1ATE5</accession>
<dbReference type="AlphaFoldDB" id="A0A9Q1ATE5"/>
<feature type="chain" id="PRO_5040487423" evidence="2">
    <location>
        <begin position="34"/>
        <end position="244"/>
    </location>
</feature>
<gene>
    <name evidence="3" type="ORF">JRQ81_008423</name>
</gene>
<comment type="caution">
    <text evidence="3">The sequence shown here is derived from an EMBL/GenBank/DDBJ whole genome shotgun (WGS) entry which is preliminary data.</text>
</comment>
<keyword evidence="4" id="KW-1185">Reference proteome</keyword>
<proteinExistence type="predicted"/>
<name>A0A9Q1ATE5_9SAUR</name>
<evidence type="ECO:0000256" key="1">
    <source>
        <dbReference type="SAM" id="MobiDB-lite"/>
    </source>
</evidence>
<evidence type="ECO:0000256" key="2">
    <source>
        <dbReference type="SAM" id="SignalP"/>
    </source>
</evidence>
<keyword evidence="2" id="KW-0732">Signal</keyword>
<sequence length="244" mass="26483">MGEPAPWPPPPPTGAPILLALLSLVGSGAPGDGGPIYFQRDLPSGEPQREGYSPIPLQPLALVLRDAAQQRPKAELAQDVSPFTRPPSARRLERSWSGHRILKPATLPAKIRGFCRNHRAQDFERLFRRREQKKISERQPLSRHRRAFPWPGRLPSLRKGLGGQRDLVTLTPAHATVAPSLLVVKKDIPEPSRPGGEGHLTTPPHSGHQASLPALSTEDGAAHATGCLCPSRDLQKAQGQLGKT</sequence>
<feature type="region of interest" description="Disordered" evidence="1">
    <location>
        <begin position="184"/>
        <end position="227"/>
    </location>
</feature>
<organism evidence="3 4">
    <name type="scientific">Phrynocephalus forsythii</name>
    <dbReference type="NCBI Taxonomy" id="171643"/>
    <lineage>
        <taxon>Eukaryota</taxon>
        <taxon>Metazoa</taxon>
        <taxon>Chordata</taxon>
        <taxon>Craniata</taxon>
        <taxon>Vertebrata</taxon>
        <taxon>Euteleostomi</taxon>
        <taxon>Lepidosauria</taxon>
        <taxon>Squamata</taxon>
        <taxon>Bifurcata</taxon>
        <taxon>Unidentata</taxon>
        <taxon>Episquamata</taxon>
        <taxon>Toxicofera</taxon>
        <taxon>Iguania</taxon>
        <taxon>Acrodonta</taxon>
        <taxon>Agamidae</taxon>
        <taxon>Agaminae</taxon>
        <taxon>Phrynocephalus</taxon>
    </lineage>
</organism>
<feature type="signal peptide" evidence="2">
    <location>
        <begin position="1"/>
        <end position="33"/>
    </location>
</feature>
<evidence type="ECO:0000313" key="3">
    <source>
        <dbReference type="EMBL" id="KAJ7309099.1"/>
    </source>
</evidence>
<dbReference type="EMBL" id="JAPFRF010000017">
    <property type="protein sequence ID" value="KAJ7309099.1"/>
    <property type="molecule type" value="Genomic_DNA"/>
</dbReference>
<protein>
    <submittedName>
        <fullName evidence="3">Uncharacterized protein</fullName>
    </submittedName>
</protein>
<evidence type="ECO:0000313" key="4">
    <source>
        <dbReference type="Proteomes" id="UP001142489"/>
    </source>
</evidence>
<reference evidence="3" key="1">
    <citation type="journal article" date="2023" name="DNA Res.">
        <title>Chromosome-level genome assembly of Phrynocephalus forsythii using third-generation DNA sequencing and Hi-C analysis.</title>
        <authorList>
            <person name="Qi Y."/>
            <person name="Zhao W."/>
            <person name="Zhao Y."/>
            <person name="Niu C."/>
            <person name="Cao S."/>
            <person name="Zhang Y."/>
        </authorList>
    </citation>
    <scope>NUCLEOTIDE SEQUENCE</scope>
    <source>
        <tissue evidence="3">Muscle</tissue>
    </source>
</reference>
<dbReference type="Proteomes" id="UP001142489">
    <property type="component" value="Unassembled WGS sequence"/>
</dbReference>